<accession>A0A6I0F7B4</accession>
<proteinExistence type="predicted"/>
<reference evidence="1 2" key="1">
    <citation type="submission" date="2019-10" db="EMBL/GenBank/DDBJ databases">
        <title>Alkaliphilus serpentinus sp. nov. and Alkaliphilus pronyensis sp. nov., two novel anaerobic alkaliphilic species isolated from the serpentinized-hosted hydrothermal field of the Prony Bay (New Caledonia).</title>
        <authorList>
            <person name="Postec A."/>
        </authorList>
    </citation>
    <scope>NUCLEOTIDE SEQUENCE [LARGE SCALE GENOMIC DNA]</scope>
    <source>
        <strain evidence="1 2">LacV</strain>
    </source>
</reference>
<dbReference type="AlphaFoldDB" id="A0A6I0F7B4"/>
<comment type="caution">
    <text evidence="1">The sequence shown here is derived from an EMBL/GenBank/DDBJ whole genome shotgun (WGS) entry which is preliminary data.</text>
</comment>
<feature type="non-terminal residue" evidence="1">
    <location>
        <position position="1"/>
    </location>
</feature>
<evidence type="ECO:0000313" key="2">
    <source>
        <dbReference type="Proteomes" id="UP000432715"/>
    </source>
</evidence>
<sequence length="46" mass="5360">NKKDMPTKAYHNLDKSGLSEEDIEKVEEYIEFLKQKYDPDGSLKGK</sequence>
<organism evidence="1 2">
    <name type="scientific">Alkaliphilus pronyensis</name>
    <dbReference type="NCBI Taxonomy" id="1482732"/>
    <lineage>
        <taxon>Bacteria</taxon>
        <taxon>Bacillati</taxon>
        <taxon>Bacillota</taxon>
        <taxon>Clostridia</taxon>
        <taxon>Peptostreptococcales</taxon>
        <taxon>Natronincolaceae</taxon>
        <taxon>Alkaliphilus</taxon>
    </lineage>
</organism>
<evidence type="ECO:0000313" key="1">
    <source>
        <dbReference type="EMBL" id="KAB3529197.1"/>
    </source>
</evidence>
<name>A0A6I0F7B4_9FIRM</name>
<dbReference type="Proteomes" id="UP000432715">
    <property type="component" value="Unassembled WGS sequence"/>
</dbReference>
<protein>
    <submittedName>
        <fullName evidence="1">XRE family transcriptional regulator</fullName>
    </submittedName>
</protein>
<gene>
    <name evidence="1" type="ORF">F8154_14965</name>
</gene>
<keyword evidence="2" id="KW-1185">Reference proteome</keyword>
<dbReference type="EMBL" id="WBZC01000094">
    <property type="protein sequence ID" value="KAB3529197.1"/>
    <property type="molecule type" value="Genomic_DNA"/>
</dbReference>